<protein>
    <submittedName>
        <fullName evidence="2">DinB family protein</fullName>
    </submittedName>
</protein>
<dbReference type="Proteomes" id="UP000648182">
    <property type="component" value="Unassembled WGS sequence"/>
</dbReference>
<evidence type="ECO:0000313" key="2">
    <source>
        <dbReference type="EMBL" id="MBD8006008.1"/>
    </source>
</evidence>
<dbReference type="RefSeq" id="WP_191813479.1">
    <property type="nucleotide sequence ID" value="NZ_JACSPV010000022.1"/>
</dbReference>
<evidence type="ECO:0000313" key="3">
    <source>
        <dbReference type="Proteomes" id="UP000648182"/>
    </source>
</evidence>
<gene>
    <name evidence="2" type="ORF">H9631_13065</name>
</gene>
<accession>A0ABR8VML7</accession>
<dbReference type="SUPFAM" id="SSF109854">
    <property type="entry name" value="DinB/YfiT-like putative metalloenzymes"/>
    <property type="match status" value="1"/>
</dbReference>
<comment type="caution">
    <text evidence="2">The sequence shown here is derived from an EMBL/GenBank/DDBJ whole genome shotgun (WGS) entry which is preliminary data.</text>
</comment>
<evidence type="ECO:0000259" key="1">
    <source>
        <dbReference type="Pfam" id="PF12867"/>
    </source>
</evidence>
<feature type="domain" description="DinB-like" evidence="1">
    <location>
        <begin position="6"/>
        <end position="144"/>
    </location>
</feature>
<dbReference type="Pfam" id="PF12867">
    <property type="entry name" value="DinB_2"/>
    <property type="match status" value="1"/>
</dbReference>
<dbReference type="EMBL" id="JACSPV010000022">
    <property type="protein sequence ID" value="MBD8006008.1"/>
    <property type="molecule type" value="Genomic_DNA"/>
</dbReference>
<dbReference type="InterPro" id="IPR034660">
    <property type="entry name" value="DinB/YfiT-like"/>
</dbReference>
<keyword evidence="3" id="KW-1185">Reference proteome</keyword>
<proteinExistence type="predicted"/>
<dbReference type="Gene3D" id="1.20.120.450">
    <property type="entry name" value="dinb family like domain"/>
    <property type="match status" value="1"/>
</dbReference>
<reference evidence="2 3" key="1">
    <citation type="submission" date="2020-08" db="EMBL/GenBank/DDBJ databases">
        <title>A Genomic Blueprint of the Chicken Gut Microbiome.</title>
        <authorList>
            <person name="Gilroy R."/>
            <person name="Ravi A."/>
            <person name="Getino M."/>
            <person name="Pursley I."/>
            <person name="Horton D.L."/>
            <person name="Alikhan N.-F."/>
            <person name="Baker D."/>
            <person name="Gharbi K."/>
            <person name="Hall N."/>
            <person name="Watson M."/>
            <person name="Adriaenssens E.M."/>
            <person name="Foster-Nyarko E."/>
            <person name="Jarju S."/>
            <person name="Secka A."/>
            <person name="Antonio M."/>
            <person name="Oren A."/>
            <person name="Chaudhuri R."/>
            <person name="La Ragione R.M."/>
            <person name="Hildebrand F."/>
            <person name="Pallen M.J."/>
        </authorList>
    </citation>
    <scope>NUCLEOTIDE SEQUENCE [LARGE SCALE GENOMIC DNA]</scope>
    <source>
        <strain evidence="2 3">Sa1BUA2</strain>
    </source>
</reference>
<sequence length="152" mass="17431">MSSLKQFQLFRSLTLHTLAEVNDENLDIQPKGHPNTIRWNAGHLYITAEFLLKKADSDYEIKRPEWAAFFAPGTRPSEWKTDPPAIQDIRSALEEQIDRIPQHFSEKLSNPAPETFVIQSYEMDTVDSLLNLVLYHEGVHSGTIKTLNNIIK</sequence>
<organism evidence="2 3">
    <name type="scientific">Bacillus norwichensis</name>
    <dbReference type="NCBI Taxonomy" id="2762217"/>
    <lineage>
        <taxon>Bacteria</taxon>
        <taxon>Bacillati</taxon>
        <taxon>Bacillota</taxon>
        <taxon>Bacilli</taxon>
        <taxon>Bacillales</taxon>
        <taxon>Bacillaceae</taxon>
        <taxon>Bacillus</taxon>
    </lineage>
</organism>
<name>A0ABR8VML7_9BACI</name>
<dbReference type="InterPro" id="IPR024775">
    <property type="entry name" value="DinB-like"/>
</dbReference>